<feature type="region of interest" description="Disordered" evidence="11">
    <location>
        <begin position="37"/>
        <end position="62"/>
    </location>
</feature>
<dbReference type="InterPro" id="IPR041175">
    <property type="entry name" value="VLRF1/Vms1"/>
</dbReference>
<organism evidence="13 14">
    <name type="scientific">Phaeomoniella chlamydospora</name>
    <name type="common">Phaeoacremonium chlamydosporum</name>
    <dbReference type="NCBI Taxonomy" id="158046"/>
    <lineage>
        <taxon>Eukaryota</taxon>
        <taxon>Fungi</taxon>
        <taxon>Dikarya</taxon>
        <taxon>Ascomycota</taxon>
        <taxon>Pezizomycotina</taxon>
        <taxon>Eurotiomycetes</taxon>
        <taxon>Chaetothyriomycetidae</taxon>
        <taxon>Phaeomoniellales</taxon>
        <taxon>Phaeomoniellaceae</taxon>
        <taxon>Phaeomoniella</taxon>
    </lineage>
</organism>
<reference evidence="13 14" key="2">
    <citation type="submission" date="2015-05" db="EMBL/GenBank/DDBJ databases">
        <authorList>
            <person name="Morales-Cruz A."/>
            <person name="Amrine K.C."/>
            <person name="Cantu D."/>
        </authorList>
    </citation>
    <scope>NUCLEOTIDE SEQUENCE [LARGE SCALE GENOMIC DNA]</scope>
    <source>
        <strain evidence="13">UCRPC4</strain>
    </source>
</reference>
<dbReference type="GO" id="GO:0016787">
    <property type="term" value="F:hydrolase activity"/>
    <property type="evidence" value="ECO:0007669"/>
    <property type="project" value="UniProtKB-KW"/>
</dbReference>
<feature type="compositionally biased region" description="Polar residues" evidence="11">
    <location>
        <begin position="37"/>
        <end position="49"/>
    </location>
</feature>
<evidence type="ECO:0000256" key="1">
    <source>
        <dbReference type="ARBA" id="ARBA00004496"/>
    </source>
</evidence>
<dbReference type="PROSITE" id="PS52044">
    <property type="entry name" value="VLRF1"/>
    <property type="match status" value="1"/>
</dbReference>
<feature type="domain" description="VLRF1" evidence="12">
    <location>
        <begin position="236"/>
        <end position="393"/>
    </location>
</feature>
<keyword evidence="8" id="KW-0040">ANK repeat</keyword>
<comment type="domain">
    <text evidence="10">The VLRF1 domain mediates binding to the 60S ribosomal subunit.</text>
</comment>
<evidence type="ECO:0000256" key="9">
    <source>
        <dbReference type="ARBA" id="ARBA00023054"/>
    </source>
</evidence>
<feature type="compositionally biased region" description="Basic and acidic residues" evidence="11">
    <location>
        <begin position="615"/>
        <end position="647"/>
    </location>
</feature>
<evidence type="ECO:0000313" key="14">
    <source>
        <dbReference type="Proteomes" id="UP000053317"/>
    </source>
</evidence>
<keyword evidence="3 10" id="KW-0963">Cytoplasm</keyword>
<feature type="compositionally biased region" description="Polar residues" evidence="11">
    <location>
        <begin position="291"/>
        <end position="306"/>
    </location>
</feature>
<evidence type="ECO:0000259" key="12">
    <source>
        <dbReference type="PROSITE" id="PS52044"/>
    </source>
</evidence>
<dbReference type="EMBL" id="LCWF01000074">
    <property type="protein sequence ID" value="KKY22664.1"/>
    <property type="molecule type" value="Genomic_DNA"/>
</dbReference>
<dbReference type="OrthoDB" id="429841at2759"/>
<keyword evidence="7 10" id="KW-0378">Hydrolase</keyword>
<name>A0A0G2EJW9_PHACM</name>
<dbReference type="PANTHER" id="PTHR16036:SF2">
    <property type="entry name" value="TRNA ENDONUCLEASE ANKZF1"/>
    <property type="match status" value="1"/>
</dbReference>
<dbReference type="InterPro" id="IPR047139">
    <property type="entry name" value="ANKZ1/VMS1"/>
</dbReference>
<feature type="active site" evidence="10">
    <location>
        <position position="293"/>
    </location>
</feature>
<evidence type="ECO:0000313" key="13">
    <source>
        <dbReference type="EMBL" id="KKY22664.1"/>
    </source>
</evidence>
<keyword evidence="6 10" id="KW-0255">Endonuclease</keyword>
<evidence type="ECO:0000256" key="5">
    <source>
        <dbReference type="ARBA" id="ARBA00022737"/>
    </source>
</evidence>
<evidence type="ECO:0000256" key="8">
    <source>
        <dbReference type="ARBA" id="ARBA00023043"/>
    </source>
</evidence>
<keyword evidence="14" id="KW-1185">Reference proteome</keyword>
<dbReference type="InterPro" id="IPR013087">
    <property type="entry name" value="Znf_C2H2_type"/>
</dbReference>
<evidence type="ECO:0000256" key="3">
    <source>
        <dbReference type="ARBA" id="ARBA00022490"/>
    </source>
</evidence>
<keyword evidence="5" id="KW-0677">Repeat</keyword>
<accession>A0A0G2EJW9</accession>
<evidence type="ECO:0000256" key="6">
    <source>
        <dbReference type="ARBA" id="ARBA00022759"/>
    </source>
</evidence>
<dbReference type="Pfam" id="PF18826">
    <property type="entry name" value="bVLRF1"/>
    <property type="match status" value="1"/>
</dbReference>
<feature type="region of interest" description="Disordered" evidence="11">
    <location>
        <begin position="283"/>
        <end position="306"/>
    </location>
</feature>
<feature type="compositionally biased region" description="Basic and acidic residues" evidence="11">
    <location>
        <begin position="583"/>
        <end position="601"/>
    </location>
</feature>
<evidence type="ECO:0000256" key="7">
    <source>
        <dbReference type="ARBA" id="ARBA00022801"/>
    </source>
</evidence>
<comment type="similarity">
    <text evidence="2 10">Belongs to the ANKZF1/VMS1 family.</text>
</comment>
<evidence type="ECO:0000256" key="11">
    <source>
        <dbReference type="SAM" id="MobiDB-lite"/>
    </source>
</evidence>
<protein>
    <submittedName>
        <fullName evidence="13">Putative c2h2 finger and ankyrin domain</fullName>
    </submittedName>
</protein>
<dbReference type="GO" id="GO:0005737">
    <property type="term" value="C:cytoplasm"/>
    <property type="evidence" value="ECO:0007669"/>
    <property type="project" value="UniProtKB-SubCell"/>
</dbReference>
<feature type="region of interest" description="Disordered" evidence="11">
    <location>
        <begin position="583"/>
        <end position="655"/>
    </location>
</feature>
<evidence type="ECO:0000256" key="2">
    <source>
        <dbReference type="ARBA" id="ARBA00009262"/>
    </source>
</evidence>
<keyword evidence="9" id="KW-0175">Coiled coil</keyword>
<dbReference type="PANTHER" id="PTHR16036">
    <property type="entry name" value="ANKYRIN REPEAT AND ZINC FINGER DOMAIN-CONTAINING PROTEIN 1"/>
    <property type="match status" value="1"/>
</dbReference>
<reference evidence="13 14" key="1">
    <citation type="submission" date="2015-05" db="EMBL/GenBank/DDBJ databases">
        <title>Distinctive expansion of gene families associated with plant cell wall degradation and secondary metabolism in the genomes of grapevine trunk pathogens.</title>
        <authorList>
            <person name="Lawrence D.P."/>
            <person name="Travadon R."/>
            <person name="Rolshausen P.E."/>
            <person name="Baumgartner K."/>
        </authorList>
    </citation>
    <scope>NUCLEOTIDE SEQUENCE [LARGE SCALE GENOMIC DNA]</scope>
    <source>
        <strain evidence="13">UCRPC4</strain>
    </source>
</reference>
<feature type="region of interest" description="Disordered" evidence="11">
    <location>
        <begin position="398"/>
        <end position="431"/>
    </location>
</feature>
<sequence>MAAASQLENTDFYRRPLYVYDLPGDILSSLSYKESPSGNVDVNLQSQPSKPEPAADSENGTSLSTSCSLCQAKFASVAEQREHVRSDLHRYNIKMKMKGLDVMDEATFDKAVGDLDESISGSESESSEDDDTDAKPGDNTLAALLRKQAKLSESQRGKANNLSSKPKRGPGNPPIYWMTTPKAPDNTVLGVYRALLTNHEQEEAQLHLIEILRNKQLKPQPAKTNDKAANGHGPAKSPHIFLCMVGGGHFAAMIVALAPEVTKKGGIDERRARVIAHKTFHRYTTRRKQGGAQSSKDNSKGNIHSAGSSLRRYNEVALENDIRNLLSEWKSMIDTSELLFIRATGTTNRRTLFGPYDGQILRNNDPRIRGFPFSTRRATQSELMRCFTELTRLKVSTVNEVIPKDPQTQTPSTTKSTGPSKPSPPSLTPDQEALSLHTNQITALIRRSKVPALLTYLTNNSLSPSITFYPPNHHTPTPLHLASSSNSPALVLSLLTKPIPPNHGTADPTIPNSSGTPPYDLASNLSTRLAFRVARHQLGEEAWNWSLTHIPPGLSQPEADALLSDTKNTEKQTEAQRRKAELERLEKEADERKIQSTERKSGKGKVLGEQQKTAQDIREEETRGMTPEMKMRLERERRARAAEERMKKLQNGSGK</sequence>
<dbReference type="GO" id="GO:0036503">
    <property type="term" value="P:ERAD pathway"/>
    <property type="evidence" value="ECO:0007669"/>
    <property type="project" value="TreeGrafter"/>
</dbReference>
<feature type="compositionally biased region" description="Polar residues" evidence="11">
    <location>
        <begin position="151"/>
        <end position="164"/>
    </location>
</feature>
<dbReference type="PROSITE" id="PS00028">
    <property type="entry name" value="ZINC_FINGER_C2H2_1"/>
    <property type="match status" value="1"/>
</dbReference>
<gene>
    <name evidence="13" type="ORF">UCRPC4_g03166</name>
</gene>
<comment type="caution">
    <text evidence="13">The sequence shown here is derived from an EMBL/GenBank/DDBJ whole genome shotgun (WGS) entry which is preliminary data.</text>
</comment>
<dbReference type="Proteomes" id="UP000053317">
    <property type="component" value="Unassembled WGS sequence"/>
</dbReference>
<feature type="compositionally biased region" description="Low complexity" evidence="11">
    <location>
        <begin position="404"/>
        <end position="420"/>
    </location>
</feature>
<proteinExistence type="inferred from homology"/>
<evidence type="ECO:0000256" key="4">
    <source>
        <dbReference type="ARBA" id="ARBA00022722"/>
    </source>
</evidence>
<evidence type="ECO:0000256" key="10">
    <source>
        <dbReference type="PROSITE-ProRule" id="PRU01389"/>
    </source>
</evidence>
<feature type="region of interest" description="Disordered" evidence="11">
    <location>
        <begin position="114"/>
        <end position="179"/>
    </location>
</feature>
<dbReference type="AlphaFoldDB" id="A0A0G2EJW9"/>
<dbReference type="GO" id="GO:0004519">
    <property type="term" value="F:endonuclease activity"/>
    <property type="evidence" value="ECO:0007669"/>
    <property type="project" value="UniProtKB-KW"/>
</dbReference>
<keyword evidence="4 10" id="KW-0540">Nuclease</keyword>
<comment type="subcellular location">
    <subcellularLocation>
        <location evidence="1">Cytoplasm</location>
    </subcellularLocation>
</comment>